<dbReference type="InterPro" id="IPR004117">
    <property type="entry name" value="7tm6_olfct_rcpt"/>
</dbReference>
<keyword evidence="3" id="KW-0716">Sensory transduction</keyword>
<keyword evidence="5" id="KW-0552">Olfaction</keyword>
<evidence type="ECO:0000256" key="5">
    <source>
        <dbReference type="ARBA" id="ARBA00022725"/>
    </source>
</evidence>
<feature type="transmembrane region" description="Helical" evidence="10">
    <location>
        <begin position="59"/>
        <end position="81"/>
    </location>
</feature>
<gene>
    <name evidence="11" type="ORF">HZH66_012843</name>
</gene>
<evidence type="ECO:0000256" key="9">
    <source>
        <dbReference type="ARBA" id="ARBA00023224"/>
    </source>
</evidence>
<evidence type="ECO:0000256" key="6">
    <source>
        <dbReference type="ARBA" id="ARBA00022989"/>
    </source>
</evidence>
<dbReference type="PANTHER" id="PTHR21137:SF35">
    <property type="entry name" value="ODORANT RECEPTOR 19A-RELATED"/>
    <property type="match status" value="1"/>
</dbReference>
<evidence type="ECO:0000256" key="10">
    <source>
        <dbReference type="SAM" id="Phobius"/>
    </source>
</evidence>
<dbReference type="AlphaFoldDB" id="A0A834MUI1"/>
<evidence type="ECO:0000313" key="12">
    <source>
        <dbReference type="Proteomes" id="UP000614350"/>
    </source>
</evidence>
<evidence type="ECO:0000256" key="4">
    <source>
        <dbReference type="ARBA" id="ARBA00022692"/>
    </source>
</evidence>
<evidence type="ECO:0000256" key="7">
    <source>
        <dbReference type="ARBA" id="ARBA00023136"/>
    </source>
</evidence>
<accession>A0A834MUI1</accession>
<name>A0A834MUI1_VESVU</name>
<keyword evidence="6 10" id="KW-1133">Transmembrane helix</keyword>
<evidence type="ECO:0000256" key="2">
    <source>
        <dbReference type="ARBA" id="ARBA00022475"/>
    </source>
</evidence>
<dbReference type="GO" id="GO:0005886">
    <property type="term" value="C:plasma membrane"/>
    <property type="evidence" value="ECO:0007669"/>
    <property type="project" value="UniProtKB-SubCell"/>
</dbReference>
<feature type="transmembrane region" description="Helical" evidence="10">
    <location>
        <begin position="34"/>
        <end position="53"/>
    </location>
</feature>
<protein>
    <recommendedName>
        <fullName evidence="13">Odorant receptor</fullName>
    </recommendedName>
</protein>
<dbReference type="GO" id="GO:0007165">
    <property type="term" value="P:signal transduction"/>
    <property type="evidence" value="ECO:0007669"/>
    <property type="project" value="UniProtKB-KW"/>
</dbReference>
<comment type="subcellular location">
    <subcellularLocation>
        <location evidence="1">Cell membrane</location>
        <topology evidence="1">Multi-pass membrane protein</topology>
    </subcellularLocation>
</comment>
<keyword evidence="7 10" id="KW-0472">Membrane</keyword>
<keyword evidence="12" id="KW-1185">Reference proteome</keyword>
<proteinExistence type="predicted"/>
<sequence>MDIFQRHFYKLNNQLLSLVGLWPYQDKRSRLSRLYFLNIALVSFNMTQIFQLYTSKGDFNIIIEIVPTMATMINMAIKYYTYYIGMFNIRKLLDKMIIDWKMWNTKEEIEIIKRYAEEGRLYTLAYTSEYFIDQSKHFYFIFCHMALTILLAMTIVIATDTQFFVFTSHVCGVFSVVGFRFERLMKSDTTTNKYFNYPESFKYVACSIKGHSRAIEFANLIESSFSTPLLIQCGINVACLSVSLYRMTMLLDMSTETFKYGAFLAAQLFHIFCICYSGQRIIDHSSETFLKAYNGLWYEAPIEIRKLLLLVIKRGMKPSKLTGGKVFVFCLKGFSTVN</sequence>
<organism evidence="11 12">
    <name type="scientific">Vespula vulgaris</name>
    <name type="common">Yellow jacket</name>
    <name type="synonym">Wasp</name>
    <dbReference type="NCBI Taxonomy" id="7454"/>
    <lineage>
        <taxon>Eukaryota</taxon>
        <taxon>Metazoa</taxon>
        <taxon>Ecdysozoa</taxon>
        <taxon>Arthropoda</taxon>
        <taxon>Hexapoda</taxon>
        <taxon>Insecta</taxon>
        <taxon>Pterygota</taxon>
        <taxon>Neoptera</taxon>
        <taxon>Endopterygota</taxon>
        <taxon>Hymenoptera</taxon>
        <taxon>Apocrita</taxon>
        <taxon>Aculeata</taxon>
        <taxon>Vespoidea</taxon>
        <taxon>Vespidae</taxon>
        <taxon>Vespinae</taxon>
        <taxon>Vespula</taxon>
    </lineage>
</organism>
<dbReference type="PANTHER" id="PTHR21137">
    <property type="entry name" value="ODORANT RECEPTOR"/>
    <property type="match status" value="1"/>
</dbReference>
<evidence type="ECO:0000256" key="1">
    <source>
        <dbReference type="ARBA" id="ARBA00004651"/>
    </source>
</evidence>
<evidence type="ECO:0008006" key="13">
    <source>
        <dbReference type="Google" id="ProtNLM"/>
    </source>
</evidence>
<evidence type="ECO:0000313" key="11">
    <source>
        <dbReference type="EMBL" id="KAF7383493.1"/>
    </source>
</evidence>
<keyword evidence="8" id="KW-0675">Receptor</keyword>
<dbReference type="EMBL" id="JACSEA010000017">
    <property type="protein sequence ID" value="KAF7383493.1"/>
    <property type="molecule type" value="Genomic_DNA"/>
</dbReference>
<dbReference type="Pfam" id="PF02949">
    <property type="entry name" value="7tm_6"/>
    <property type="match status" value="1"/>
</dbReference>
<keyword evidence="9" id="KW-0807">Transducer</keyword>
<feature type="transmembrane region" description="Helical" evidence="10">
    <location>
        <begin position="138"/>
        <end position="157"/>
    </location>
</feature>
<evidence type="ECO:0000256" key="8">
    <source>
        <dbReference type="ARBA" id="ARBA00023170"/>
    </source>
</evidence>
<dbReference type="Proteomes" id="UP000614350">
    <property type="component" value="Unassembled WGS sequence"/>
</dbReference>
<dbReference type="GO" id="GO:0005549">
    <property type="term" value="F:odorant binding"/>
    <property type="evidence" value="ECO:0007669"/>
    <property type="project" value="InterPro"/>
</dbReference>
<keyword evidence="4 10" id="KW-0812">Transmembrane</keyword>
<comment type="caution">
    <text evidence="11">The sequence shown here is derived from an EMBL/GenBank/DDBJ whole genome shotgun (WGS) entry which is preliminary data.</text>
</comment>
<keyword evidence="2" id="KW-1003">Cell membrane</keyword>
<reference evidence="11" key="1">
    <citation type="journal article" date="2020" name="G3 (Bethesda)">
        <title>High-Quality Assemblies for Three Invasive Social Wasps from the &lt;i&gt;Vespula&lt;/i&gt; Genus.</title>
        <authorList>
            <person name="Harrop T.W.R."/>
            <person name="Guhlin J."/>
            <person name="McLaughlin G.M."/>
            <person name="Permina E."/>
            <person name="Stockwell P."/>
            <person name="Gilligan J."/>
            <person name="Le Lec M.F."/>
            <person name="Gruber M.A.M."/>
            <person name="Quinn O."/>
            <person name="Lovegrove M."/>
            <person name="Duncan E.J."/>
            <person name="Remnant E.J."/>
            <person name="Van Eeckhoven J."/>
            <person name="Graham B."/>
            <person name="Knapp R.A."/>
            <person name="Langford K.W."/>
            <person name="Kronenberg Z."/>
            <person name="Press M.O."/>
            <person name="Eacker S.M."/>
            <person name="Wilson-Rankin E.E."/>
            <person name="Purcell J."/>
            <person name="Lester P.J."/>
            <person name="Dearden P.K."/>
        </authorList>
    </citation>
    <scope>NUCLEOTIDE SEQUENCE</scope>
    <source>
        <strain evidence="11">Marl-1</strain>
    </source>
</reference>
<feature type="transmembrane region" description="Helical" evidence="10">
    <location>
        <begin position="163"/>
        <end position="181"/>
    </location>
</feature>
<dbReference type="GO" id="GO:0004984">
    <property type="term" value="F:olfactory receptor activity"/>
    <property type="evidence" value="ECO:0007669"/>
    <property type="project" value="InterPro"/>
</dbReference>
<evidence type="ECO:0000256" key="3">
    <source>
        <dbReference type="ARBA" id="ARBA00022606"/>
    </source>
</evidence>